<organism evidence="2 3">
    <name type="scientific">Citrus x changshan-huyou</name>
    <dbReference type="NCBI Taxonomy" id="2935761"/>
    <lineage>
        <taxon>Eukaryota</taxon>
        <taxon>Viridiplantae</taxon>
        <taxon>Streptophyta</taxon>
        <taxon>Embryophyta</taxon>
        <taxon>Tracheophyta</taxon>
        <taxon>Spermatophyta</taxon>
        <taxon>Magnoliopsida</taxon>
        <taxon>eudicotyledons</taxon>
        <taxon>Gunneridae</taxon>
        <taxon>Pentapetalae</taxon>
        <taxon>rosids</taxon>
        <taxon>malvids</taxon>
        <taxon>Sapindales</taxon>
        <taxon>Rutaceae</taxon>
        <taxon>Aurantioideae</taxon>
        <taxon>Citrus</taxon>
    </lineage>
</organism>
<feature type="compositionally biased region" description="Basic and acidic residues" evidence="1">
    <location>
        <begin position="49"/>
        <end position="59"/>
    </location>
</feature>
<dbReference type="EMBL" id="JBCGBO010000025">
    <property type="protein sequence ID" value="KAK9174746.1"/>
    <property type="molecule type" value="Genomic_DNA"/>
</dbReference>
<evidence type="ECO:0000313" key="3">
    <source>
        <dbReference type="Proteomes" id="UP001428341"/>
    </source>
</evidence>
<dbReference type="AlphaFoldDB" id="A0AAP0LGM1"/>
<evidence type="ECO:0000256" key="1">
    <source>
        <dbReference type="SAM" id="MobiDB-lite"/>
    </source>
</evidence>
<feature type="region of interest" description="Disordered" evidence="1">
    <location>
        <begin position="40"/>
        <end position="63"/>
    </location>
</feature>
<dbReference type="Proteomes" id="UP001428341">
    <property type="component" value="Unassembled WGS sequence"/>
</dbReference>
<sequence>MFQGLVENVGGEKIGGNDEEIGGIGGNLYSGYGVMGKMGVSSKGGKSRPGMEGKPEGVCKRRRAPRVTSMLEKDSVMKKVKMTKWEVAITFQRKKMIA</sequence>
<comment type="caution">
    <text evidence="2">The sequence shown here is derived from an EMBL/GenBank/DDBJ whole genome shotgun (WGS) entry which is preliminary data.</text>
</comment>
<proteinExistence type="predicted"/>
<gene>
    <name evidence="2" type="ORF">WN944_026750</name>
</gene>
<evidence type="ECO:0000313" key="2">
    <source>
        <dbReference type="EMBL" id="KAK9174746.1"/>
    </source>
</evidence>
<reference evidence="2 3" key="1">
    <citation type="submission" date="2024-05" db="EMBL/GenBank/DDBJ databases">
        <title>Haplotype-resolved chromosome-level genome assembly of Huyou (Citrus changshanensis).</title>
        <authorList>
            <person name="Miao C."/>
            <person name="Chen W."/>
            <person name="Wu Y."/>
            <person name="Wang L."/>
            <person name="Zhao S."/>
            <person name="Grierson D."/>
            <person name="Xu C."/>
            <person name="Chen K."/>
        </authorList>
    </citation>
    <scope>NUCLEOTIDE SEQUENCE [LARGE SCALE GENOMIC DNA]</scope>
    <source>
        <strain evidence="2">01-14</strain>
        <tissue evidence="2">Leaf</tissue>
    </source>
</reference>
<name>A0AAP0LGM1_9ROSI</name>
<keyword evidence="3" id="KW-1185">Reference proteome</keyword>
<accession>A0AAP0LGM1</accession>
<protein>
    <submittedName>
        <fullName evidence="2">Uncharacterized protein</fullName>
    </submittedName>
</protein>